<keyword evidence="2 5" id="KW-0238">DNA-binding</keyword>
<dbReference type="Proteomes" id="UP000191988">
    <property type="component" value="Unassembled WGS sequence"/>
</dbReference>
<dbReference type="InterPro" id="IPR000792">
    <property type="entry name" value="Tscrpt_reg_LuxR_C"/>
</dbReference>
<evidence type="ECO:0000259" key="4">
    <source>
        <dbReference type="SMART" id="SM00421"/>
    </source>
</evidence>
<dbReference type="AlphaFoldDB" id="A0A1S7S9R1"/>
<evidence type="ECO:0000256" key="3">
    <source>
        <dbReference type="ARBA" id="ARBA00023163"/>
    </source>
</evidence>
<dbReference type="SUPFAM" id="SSF46894">
    <property type="entry name" value="C-terminal effector domain of the bipartite response regulators"/>
    <property type="match status" value="1"/>
</dbReference>
<dbReference type="GO" id="GO:0003677">
    <property type="term" value="F:DNA binding"/>
    <property type="evidence" value="ECO:0007669"/>
    <property type="project" value="UniProtKB-KW"/>
</dbReference>
<evidence type="ECO:0000256" key="1">
    <source>
        <dbReference type="ARBA" id="ARBA00023015"/>
    </source>
</evidence>
<protein>
    <submittedName>
        <fullName evidence="5">DNA-binding protein with HTH domain-containing protein</fullName>
    </submittedName>
</protein>
<dbReference type="InterPro" id="IPR005143">
    <property type="entry name" value="TF_LuxR_autoind-bd_dom"/>
</dbReference>
<evidence type="ECO:0000256" key="2">
    <source>
        <dbReference type="ARBA" id="ARBA00023125"/>
    </source>
</evidence>
<dbReference type="SUPFAM" id="SSF75516">
    <property type="entry name" value="Pheromone-binding domain of LuxR-like quorum-sensing transcription factors"/>
    <property type="match status" value="1"/>
</dbReference>
<keyword evidence="6" id="KW-1185">Reference proteome</keyword>
<dbReference type="SMART" id="SM00421">
    <property type="entry name" value="HTH_LUXR"/>
    <property type="match status" value="1"/>
</dbReference>
<dbReference type="InterPro" id="IPR016032">
    <property type="entry name" value="Sig_transdc_resp-reg_C-effctor"/>
</dbReference>
<proteinExistence type="predicted"/>
<keyword evidence="1" id="KW-0805">Transcription regulation</keyword>
<organism evidence="5 6">
    <name type="scientific">Agrobacterium tomkonis CFBP 6623</name>
    <dbReference type="NCBI Taxonomy" id="1183432"/>
    <lineage>
        <taxon>Bacteria</taxon>
        <taxon>Pseudomonadati</taxon>
        <taxon>Pseudomonadota</taxon>
        <taxon>Alphaproteobacteria</taxon>
        <taxon>Hyphomicrobiales</taxon>
        <taxon>Rhizobiaceae</taxon>
        <taxon>Rhizobium/Agrobacterium group</taxon>
        <taxon>Agrobacterium</taxon>
        <taxon>Agrobacterium tumefaciens complex</taxon>
    </lineage>
</organism>
<dbReference type="Gene3D" id="1.10.10.10">
    <property type="entry name" value="Winged helix-like DNA-binding domain superfamily/Winged helix DNA-binding domain"/>
    <property type="match status" value="1"/>
</dbReference>
<dbReference type="InterPro" id="IPR036693">
    <property type="entry name" value="TF_LuxR_autoind-bd_dom_sf"/>
</dbReference>
<accession>A0A1S7S9R1</accession>
<dbReference type="Gene3D" id="3.30.450.80">
    <property type="entry name" value="Transcription factor LuxR-like, autoinducer-binding domain"/>
    <property type="match status" value="1"/>
</dbReference>
<evidence type="ECO:0000313" key="6">
    <source>
        <dbReference type="Proteomes" id="UP000191988"/>
    </source>
</evidence>
<dbReference type="Pfam" id="PF00196">
    <property type="entry name" value="GerE"/>
    <property type="match status" value="1"/>
</dbReference>
<dbReference type="GO" id="GO:0006355">
    <property type="term" value="P:regulation of DNA-templated transcription"/>
    <property type="evidence" value="ECO:0007669"/>
    <property type="project" value="InterPro"/>
</dbReference>
<dbReference type="EMBL" id="FBWK01000070">
    <property type="protein sequence ID" value="CUX64946.1"/>
    <property type="molecule type" value="Genomic_DNA"/>
</dbReference>
<name>A0A1S7S9R1_9HYPH</name>
<gene>
    <name evidence="5" type="ORF">AGR3A_pa60005</name>
</gene>
<reference evidence="6" key="1">
    <citation type="submission" date="2016-01" db="EMBL/GenBank/DDBJ databases">
        <authorList>
            <person name="Regsiter A."/>
            <person name="william w."/>
        </authorList>
    </citation>
    <scope>NUCLEOTIDE SEQUENCE [LARGE SCALE GENOMIC DNA]</scope>
    <source>
        <strain evidence="6">CFBP 6623</strain>
    </source>
</reference>
<dbReference type="CDD" id="cd06170">
    <property type="entry name" value="LuxR_C_like"/>
    <property type="match status" value="1"/>
</dbReference>
<dbReference type="STRING" id="1183432.AGR3A_pa60005"/>
<feature type="domain" description="HTH luxR-type" evidence="4">
    <location>
        <begin position="177"/>
        <end position="234"/>
    </location>
</feature>
<keyword evidence="3" id="KW-0804">Transcription</keyword>
<dbReference type="Pfam" id="PF03472">
    <property type="entry name" value="Autoind_bind"/>
    <property type="match status" value="1"/>
</dbReference>
<dbReference type="InterPro" id="IPR036388">
    <property type="entry name" value="WH-like_DNA-bd_sf"/>
</dbReference>
<evidence type="ECO:0000313" key="5">
    <source>
        <dbReference type="EMBL" id="CUX64946.1"/>
    </source>
</evidence>
<sequence>MNMLSQAKIAELPDDLASLPRHRRMSDDAAVALAKRAVPFDFVSVSGFDLGSYKVGNFNSVTSSFPPAFVEAYAGEKLYLNDPMVLVGKDGADVVTEESVAGRYEMPQRLAYLLRTFRISRRIAFFLRRSGHNYGSVVFARDGAPFGADEAEYLGMIATPLHERLTRPLLDRFGPQIVGLLDGEVECIRLAGQGMTSEEIAFASRFTRETVDSYLKSATKKLQARNRAHAIAIAIRHRLID</sequence>